<evidence type="ECO:0000313" key="2">
    <source>
        <dbReference type="Proteomes" id="UP001374535"/>
    </source>
</evidence>
<dbReference type="Proteomes" id="UP001374535">
    <property type="component" value="Chromosome 11"/>
</dbReference>
<sequence length="187" mass="21695">MIQLLRIKILITKYIGLQWVLLFLRLQSKAAMWHHLRLKSSSVSNYGQPFNPTGTHRVSVGTPAAKFQLQIQTTTIAYRKQHLISTSFVAYCVIFLRAYCKIDPGRWISGILIKHVIADDLLEHSFPYAGERLHDLETMHRIILRFPENKKHNAVFRTCMAATRRMGKTVDSGTHLSIVKLERWRRV</sequence>
<gene>
    <name evidence="1" type="ORF">V8G54_037403</name>
</gene>
<proteinExistence type="predicted"/>
<reference evidence="1 2" key="1">
    <citation type="journal article" date="2023" name="Life. Sci Alliance">
        <title>Evolutionary insights into 3D genome organization and epigenetic landscape of Vigna mungo.</title>
        <authorList>
            <person name="Junaid A."/>
            <person name="Singh B."/>
            <person name="Bhatia S."/>
        </authorList>
    </citation>
    <scope>NUCLEOTIDE SEQUENCE [LARGE SCALE GENOMIC DNA]</scope>
    <source>
        <strain evidence="1">Urdbean</strain>
    </source>
</reference>
<dbReference type="AlphaFoldDB" id="A0AAQ3MK82"/>
<name>A0AAQ3MK82_VIGMU</name>
<dbReference type="EMBL" id="CP144690">
    <property type="protein sequence ID" value="WVY91889.1"/>
    <property type="molecule type" value="Genomic_DNA"/>
</dbReference>
<accession>A0AAQ3MK82</accession>
<organism evidence="1 2">
    <name type="scientific">Vigna mungo</name>
    <name type="common">Black gram</name>
    <name type="synonym">Phaseolus mungo</name>
    <dbReference type="NCBI Taxonomy" id="3915"/>
    <lineage>
        <taxon>Eukaryota</taxon>
        <taxon>Viridiplantae</taxon>
        <taxon>Streptophyta</taxon>
        <taxon>Embryophyta</taxon>
        <taxon>Tracheophyta</taxon>
        <taxon>Spermatophyta</taxon>
        <taxon>Magnoliopsida</taxon>
        <taxon>eudicotyledons</taxon>
        <taxon>Gunneridae</taxon>
        <taxon>Pentapetalae</taxon>
        <taxon>rosids</taxon>
        <taxon>fabids</taxon>
        <taxon>Fabales</taxon>
        <taxon>Fabaceae</taxon>
        <taxon>Papilionoideae</taxon>
        <taxon>50 kb inversion clade</taxon>
        <taxon>NPAAA clade</taxon>
        <taxon>indigoferoid/millettioid clade</taxon>
        <taxon>Phaseoleae</taxon>
        <taxon>Vigna</taxon>
    </lineage>
</organism>
<keyword evidence="2" id="KW-1185">Reference proteome</keyword>
<evidence type="ECO:0000313" key="1">
    <source>
        <dbReference type="EMBL" id="WVY91889.1"/>
    </source>
</evidence>
<protein>
    <submittedName>
        <fullName evidence="1">Uncharacterized protein</fullName>
    </submittedName>
</protein>